<evidence type="ECO:0000313" key="12">
    <source>
        <dbReference type="Proteomes" id="UP001224392"/>
    </source>
</evidence>
<dbReference type="InterPro" id="IPR051205">
    <property type="entry name" value="UbiH/COQ6_monooxygenase"/>
</dbReference>
<reference evidence="11 12" key="1">
    <citation type="submission" date="2023-04" db="EMBL/GenBank/DDBJ databases">
        <title>Marinobulbifer ophiurae gen. nov., sp. Nov., isolate from tissue of brittle star Ophioplocus japonicus.</title>
        <authorList>
            <person name="Kawano K."/>
            <person name="Sawayama S."/>
            <person name="Nakagawa S."/>
        </authorList>
    </citation>
    <scope>NUCLEOTIDE SEQUENCE [LARGE SCALE GENOMIC DNA]</scope>
    <source>
        <strain evidence="11 12">NKW57</strain>
    </source>
</reference>
<dbReference type="PROSITE" id="PS01304">
    <property type="entry name" value="UBIH"/>
    <property type="match status" value="1"/>
</dbReference>
<dbReference type="Proteomes" id="UP001224392">
    <property type="component" value="Unassembled WGS sequence"/>
</dbReference>
<dbReference type="InterPro" id="IPR002938">
    <property type="entry name" value="FAD-bd"/>
</dbReference>
<dbReference type="Gene3D" id="3.50.50.60">
    <property type="entry name" value="FAD/NAD(P)-binding domain"/>
    <property type="match status" value="2"/>
</dbReference>
<organism evidence="11 12">
    <name type="scientific">Biformimicrobium ophioploci</name>
    <dbReference type="NCBI Taxonomy" id="3036711"/>
    <lineage>
        <taxon>Bacteria</taxon>
        <taxon>Pseudomonadati</taxon>
        <taxon>Pseudomonadota</taxon>
        <taxon>Gammaproteobacteria</taxon>
        <taxon>Cellvibrionales</taxon>
        <taxon>Microbulbiferaceae</taxon>
        <taxon>Biformimicrobium</taxon>
    </lineage>
</organism>
<keyword evidence="9" id="KW-1133">Transmembrane helix</keyword>
<evidence type="ECO:0000259" key="10">
    <source>
        <dbReference type="Pfam" id="PF01494"/>
    </source>
</evidence>
<protein>
    <submittedName>
        <fullName evidence="11">2-octaprenyl-3-methyl-6-methoxy-1,4-benzoquinol hydroxylase</fullName>
    </submittedName>
</protein>
<evidence type="ECO:0000256" key="8">
    <source>
        <dbReference type="SAM" id="MobiDB-lite"/>
    </source>
</evidence>
<dbReference type="InterPro" id="IPR010971">
    <property type="entry name" value="UbiH/COQ6"/>
</dbReference>
<feature type="compositionally biased region" description="Basic and acidic residues" evidence="8">
    <location>
        <begin position="9"/>
        <end position="26"/>
    </location>
</feature>
<keyword evidence="7" id="KW-0503">Monooxygenase</keyword>
<keyword evidence="6" id="KW-0560">Oxidoreductase</keyword>
<sequence length="450" mass="49590">MGINSTDSVEGKVAKDQQHLPGETDKGAVQASGTEEPEMIKRRRADIAIIGAGMVGLAQAALLATRMPKLKIALLEAAAEIAPTTEGDYEARVVALTRASQSLLEEVGAWEAIAAQRLCPYTDMRVWDADGTGRIHFGCREIGEPNLGHIVENSVVVNALRDVVENLPNVELELGFRTEHWWRDCKLWNLQPRSEFPRLDDELPQMSEIVQAPLLIGADGARSQVRDQLQIETEDTDYQQQAIVTVVRTEKDHANTAWQSFLKTGPVAFLPLAGLGDLQHSAIVWSADDDLAQELLLLDDSAFALYLERATGGRLGTVECSRPRQSFPLRARHAQSYIGDGAVLVGDAAHNIHPLAGQGVNLGLRDVAVLAEEIQRGLKRNLPVGDPSTLKRYQRRRRADNMATLKAMSNFKSLFGEGALHWRWLRNTGLNMVDASPLLKKRIIMRAMAI</sequence>
<evidence type="ECO:0000256" key="7">
    <source>
        <dbReference type="ARBA" id="ARBA00023033"/>
    </source>
</evidence>
<keyword evidence="12" id="KW-1185">Reference proteome</keyword>
<gene>
    <name evidence="11" type="ORF">MNKW57_21580</name>
</gene>
<evidence type="ECO:0000256" key="9">
    <source>
        <dbReference type="SAM" id="Phobius"/>
    </source>
</evidence>
<comment type="similarity">
    <text evidence="3">Belongs to the UbiH/COQ6 family.</text>
</comment>
<dbReference type="PANTHER" id="PTHR43876">
    <property type="entry name" value="UBIQUINONE BIOSYNTHESIS MONOOXYGENASE COQ6, MITOCHONDRIAL"/>
    <property type="match status" value="1"/>
</dbReference>
<evidence type="ECO:0000256" key="2">
    <source>
        <dbReference type="ARBA" id="ARBA00004749"/>
    </source>
</evidence>
<keyword evidence="5" id="KW-0274">FAD</keyword>
<evidence type="ECO:0000256" key="6">
    <source>
        <dbReference type="ARBA" id="ARBA00023002"/>
    </source>
</evidence>
<evidence type="ECO:0000256" key="3">
    <source>
        <dbReference type="ARBA" id="ARBA00005349"/>
    </source>
</evidence>
<comment type="cofactor">
    <cofactor evidence="1">
        <name>FAD</name>
        <dbReference type="ChEBI" id="CHEBI:57692"/>
    </cofactor>
</comment>
<feature type="transmembrane region" description="Helical" evidence="9">
    <location>
        <begin position="47"/>
        <end position="65"/>
    </location>
</feature>
<feature type="region of interest" description="Disordered" evidence="8">
    <location>
        <begin position="1"/>
        <end position="37"/>
    </location>
</feature>
<proteinExistence type="inferred from homology"/>
<dbReference type="SUPFAM" id="SSF51905">
    <property type="entry name" value="FAD/NAD(P)-binding domain"/>
    <property type="match status" value="1"/>
</dbReference>
<dbReference type="InterPro" id="IPR036188">
    <property type="entry name" value="FAD/NAD-bd_sf"/>
</dbReference>
<comment type="caution">
    <text evidence="11">The sequence shown here is derived from an EMBL/GenBank/DDBJ whole genome shotgun (WGS) entry which is preliminary data.</text>
</comment>
<dbReference type="PANTHER" id="PTHR43876:SF7">
    <property type="entry name" value="UBIQUINONE BIOSYNTHESIS MONOOXYGENASE COQ6, MITOCHONDRIAL"/>
    <property type="match status" value="1"/>
</dbReference>
<dbReference type="Pfam" id="PF01494">
    <property type="entry name" value="FAD_binding_3"/>
    <property type="match status" value="1"/>
</dbReference>
<keyword evidence="4" id="KW-0285">Flavoprotein</keyword>
<keyword evidence="9" id="KW-0812">Transmembrane</keyword>
<name>A0ABQ6M0M1_9GAMM</name>
<keyword evidence="9" id="KW-0472">Membrane</keyword>
<comment type="pathway">
    <text evidence="2">Cofactor biosynthesis; ubiquinone biosynthesis.</text>
</comment>
<dbReference type="EMBL" id="BSYJ01000004">
    <property type="protein sequence ID" value="GMG87837.1"/>
    <property type="molecule type" value="Genomic_DNA"/>
</dbReference>
<evidence type="ECO:0000256" key="5">
    <source>
        <dbReference type="ARBA" id="ARBA00022827"/>
    </source>
</evidence>
<dbReference type="PRINTS" id="PR00420">
    <property type="entry name" value="RNGMNOXGNASE"/>
</dbReference>
<dbReference type="InterPro" id="IPR018168">
    <property type="entry name" value="Ubi_Hdrlase_CS"/>
</dbReference>
<evidence type="ECO:0000256" key="1">
    <source>
        <dbReference type="ARBA" id="ARBA00001974"/>
    </source>
</evidence>
<evidence type="ECO:0000313" key="11">
    <source>
        <dbReference type="EMBL" id="GMG87837.1"/>
    </source>
</evidence>
<feature type="domain" description="FAD-binding" evidence="10">
    <location>
        <begin position="45"/>
        <end position="403"/>
    </location>
</feature>
<accession>A0ABQ6M0M1</accession>
<evidence type="ECO:0000256" key="4">
    <source>
        <dbReference type="ARBA" id="ARBA00022630"/>
    </source>
</evidence>
<dbReference type="NCBIfam" id="TIGR01988">
    <property type="entry name" value="Ubi-OHases"/>
    <property type="match status" value="1"/>
</dbReference>